<name>A0A5C2T047_9APHY</name>
<evidence type="ECO:0000256" key="1">
    <source>
        <dbReference type="SAM" id="Coils"/>
    </source>
</evidence>
<gene>
    <name evidence="4" type="ORF">L227DRAFT_133643</name>
</gene>
<reference evidence="4" key="1">
    <citation type="journal article" date="2018" name="Genome Biol. Evol.">
        <title>Genomics and development of Lentinus tigrinus, a white-rot wood-decaying mushroom with dimorphic fruiting bodies.</title>
        <authorList>
            <person name="Wu B."/>
            <person name="Xu Z."/>
            <person name="Knudson A."/>
            <person name="Carlson A."/>
            <person name="Chen N."/>
            <person name="Kovaka S."/>
            <person name="LaButti K."/>
            <person name="Lipzen A."/>
            <person name="Pennachio C."/>
            <person name="Riley R."/>
            <person name="Schakwitz W."/>
            <person name="Umezawa K."/>
            <person name="Ohm R.A."/>
            <person name="Grigoriev I.V."/>
            <person name="Nagy L.G."/>
            <person name="Gibbons J."/>
            <person name="Hibbett D."/>
        </authorList>
    </citation>
    <scope>NUCLEOTIDE SEQUENCE [LARGE SCALE GENOMIC DNA]</scope>
    <source>
        <strain evidence="4">ALCF2SS1-6</strain>
    </source>
</reference>
<evidence type="ECO:0000313" key="5">
    <source>
        <dbReference type="Proteomes" id="UP000313359"/>
    </source>
</evidence>
<dbReference type="OrthoDB" id="3364132at2759"/>
<evidence type="ECO:0000256" key="2">
    <source>
        <dbReference type="SAM" id="MobiDB-lite"/>
    </source>
</evidence>
<organism evidence="4 5">
    <name type="scientific">Lentinus tigrinus ALCF2SS1-6</name>
    <dbReference type="NCBI Taxonomy" id="1328759"/>
    <lineage>
        <taxon>Eukaryota</taxon>
        <taxon>Fungi</taxon>
        <taxon>Dikarya</taxon>
        <taxon>Basidiomycota</taxon>
        <taxon>Agaricomycotina</taxon>
        <taxon>Agaricomycetes</taxon>
        <taxon>Polyporales</taxon>
        <taxon>Polyporaceae</taxon>
        <taxon>Lentinus</taxon>
    </lineage>
</organism>
<accession>A0A5C2T047</accession>
<feature type="region of interest" description="Disordered" evidence="2">
    <location>
        <begin position="202"/>
        <end position="250"/>
    </location>
</feature>
<protein>
    <recommendedName>
        <fullName evidence="3">DUF7918 domain-containing protein</fullName>
    </recommendedName>
</protein>
<sequence length="316" mass="34966">MPLKLNDYTAHITCDGRELEAYGTKEEGDRTVTCWIASEAGKEFVVHWSDETSTAIMKVNVLVDGRLAGLSAHQKRRTGSVDSLQELPGQHRRYQFAPLILTDDDRVASSKAKPSADLGTIAVVMRKVDHYTPSDKLFSLPNVPEVGPVHEKSKKAGVHAVSFGKAQSTAPRTTLTPHGLDPIPFATFKFIYRPLALLQANGIAPKPCPSKRRRDVDDRSKNDGPSNPKRQRAEALSDSDSEDEDEDEDRVTFLQEQITMLQGRLAKEQAKKKNIKREPSPIVVPPGEDIIDLTVKRETSPIIVVNGEVDEIIDLT</sequence>
<dbReference type="InterPro" id="IPR057678">
    <property type="entry name" value="DUF7918"/>
</dbReference>
<evidence type="ECO:0000313" key="4">
    <source>
        <dbReference type="EMBL" id="RPD66136.1"/>
    </source>
</evidence>
<dbReference type="PANTHER" id="PTHR36223:SF1">
    <property type="entry name" value="TRANSCRIPTION ELONGATION FACTOR EAF N-TERMINAL DOMAIN-CONTAINING PROTEIN"/>
    <property type="match status" value="1"/>
</dbReference>
<proteinExistence type="predicted"/>
<keyword evidence="1" id="KW-0175">Coiled coil</keyword>
<dbReference type="EMBL" id="ML122251">
    <property type="protein sequence ID" value="RPD66136.1"/>
    <property type="molecule type" value="Genomic_DNA"/>
</dbReference>
<keyword evidence="5" id="KW-1185">Reference proteome</keyword>
<dbReference type="Proteomes" id="UP000313359">
    <property type="component" value="Unassembled WGS sequence"/>
</dbReference>
<evidence type="ECO:0000259" key="3">
    <source>
        <dbReference type="Pfam" id="PF25534"/>
    </source>
</evidence>
<dbReference type="Pfam" id="PF25534">
    <property type="entry name" value="DUF7918"/>
    <property type="match status" value="1"/>
</dbReference>
<feature type="domain" description="DUF7918" evidence="3">
    <location>
        <begin position="9"/>
        <end position="206"/>
    </location>
</feature>
<dbReference type="PANTHER" id="PTHR36223">
    <property type="entry name" value="BETA-LACTAMASE-TYPE TRANSPEPTIDASE FOLD DOMAIN CONTAINING PROTEIN"/>
    <property type="match status" value="1"/>
</dbReference>
<feature type="coiled-coil region" evidence="1">
    <location>
        <begin position="251"/>
        <end position="278"/>
    </location>
</feature>
<dbReference type="STRING" id="1328759.A0A5C2T047"/>
<dbReference type="AlphaFoldDB" id="A0A5C2T047"/>
<feature type="compositionally biased region" description="Acidic residues" evidence="2">
    <location>
        <begin position="237"/>
        <end position="249"/>
    </location>
</feature>